<keyword evidence="3" id="KW-1185">Reference proteome</keyword>
<dbReference type="AlphaFoldDB" id="A0A8J6YSG2"/>
<organism evidence="2 3">
    <name type="scientific">Mangrovicoccus algicola</name>
    <dbReference type="NCBI Taxonomy" id="2771008"/>
    <lineage>
        <taxon>Bacteria</taxon>
        <taxon>Pseudomonadati</taxon>
        <taxon>Pseudomonadota</taxon>
        <taxon>Alphaproteobacteria</taxon>
        <taxon>Rhodobacterales</taxon>
        <taxon>Paracoccaceae</taxon>
        <taxon>Mangrovicoccus</taxon>
    </lineage>
</organism>
<dbReference type="RefSeq" id="WP_193179078.1">
    <property type="nucleotide sequence ID" value="NZ_JACVXA010000004.1"/>
</dbReference>
<protein>
    <submittedName>
        <fullName evidence="2">Transglutaminase family protein</fullName>
    </submittedName>
</protein>
<dbReference type="EMBL" id="JACVXA010000004">
    <property type="protein sequence ID" value="MBE3636887.1"/>
    <property type="molecule type" value="Genomic_DNA"/>
</dbReference>
<dbReference type="Proteomes" id="UP000609121">
    <property type="component" value="Unassembled WGS sequence"/>
</dbReference>
<evidence type="ECO:0000259" key="1">
    <source>
        <dbReference type="SMART" id="SM00460"/>
    </source>
</evidence>
<dbReference type="SUPFAM" id="SSF54001">
    <property type="entry name" value="Cysteine proteinases"/>
    <property type="match status" value="1"/>
</dbReference>
<dbReference type="Gene3D" id="2.60.40.2250">
    <property type="match status" value="1"/>
</dbReference>
<evidence type="ECO:0000313" key="2">
    <source>
        <dbReference type="EMBL" id="MBE3636887.1"/>
    </source>
</evidence>
<proteinExistence type="predicted"/>
<dbReference type="InterPro" id="IPR038765">
    <property type="entry name" value="Papain-like_cys_pep_sf"/>
</dbReference>
<dbReference type="PANTHER" id="PTHR33490">
    <property type="entry name" value="BLR5614 PROTEIN-RELATED"/>
    <property type="match status" value="1"/>
</dbReference>
<sequence length="258" mass="28375">MRIEVDVAMEYELGAERVVFLTLEAAATTGQRIAESRLQIAGARLARIPGESGIGERVAARLPEARMRLDYHARIDVTRRERALEGLTAAPWHDLPAEAMTYLRPSRFCQSDLFETFAIRHFGRHPGGARVAAIRDWVRSELDYVPGASSAATTAIDTFTTRQGVCRDYAHMLCALCRATDIPARYVSVYAPGVEPPDFHAVAQVWLEDGWHIVDPTGMAGAESAVVIAVGRDAYDTAFMENRGAARMLSQSVSVRRG</sequence>
<reference evidence="2" key="1">
    <citation type="submission" date="2020-09" db="EMBL/GenBank/DDBJ databases">
        <title>A novel bacterium of genus Mangrovicoccus, isolated from South China Sea.</title>
        <authorList>
            <person name="Huang H."/>
            <person name="Mo K."/>
            <person name="Hu Y."/>
        </authorList>
    </citation>
    <scope>NUCLEOTIDE SEQUENCE</scope>
    <source>
        <strain evidence="2">HB182678</strain>
    </source>
</reference>
<feature type="domain" description="Transglutaminase-like" evidence="1">
    <location>
        <begin position="158"/>
        <end position="218"/>
    </location>
</feature>
<dbReference type="Gene3D" id="3.10.620.30">
    <property type="match status" value="1"/>
</dbReference>
<accession>A0A8J6YSG2</accession>
<comment type="caution">
    <text evidence="2">The sequence shown here is derived from an EMBL/GenBank/DDBJ whole genome shotgun (WGS) entry which is preliminary data.</text>
</comment>
<dbReference type="InterPro" id="IPR002931">
    <property type="entry name" value="Transglutaminase-like"/>
</dbReference>
<dbReference type="Pfam" id="PF01841">
    <property type="entry name" value="Transglut_core"/>
    <property type="match status" value="1"/>
</dbReference>
<evidence type="ECO:0000313" key="3">
    <source>
        <dbReference type="Proteomes" id="UP000609121"/>
    </source>
</evidence>
<name>A0A8J6YSG2_9RHOB</name>
<dbReference type="SMART" id="SM00460">
    <property type="entry name" value="TGc"/>
    <property type="match status" value="1"/>
</dbReference>
<dbReference type="PANTHER" id="PTHR33490:SF12">
    <property type="entry name" value="BLL5557 PROTEIN"/>
    <property type="match status" value="1"/>
</dbReference>
<gene>
    <name evidence="2" type="ORF">ICN82_01555</name>
</gene>